<reference evidence="2 3" key="1">
    <citation type="submission" date="2022-11" db="EMBL/GenBank/DDBJ databases">
        <title>Nonomuraea corallina sp. nov., a new species of the genus Nonomuraea isolated from sea side sediment in Thai sea.</title>
        <authorList>
            <person name="Ngamcharungchit C."/>
            <person name="Matsumoto A."/>
            <person name="Suriyachadkun C."/>
            <person name="Panbangred W."/>
            <person name="Inahashi Y."/>
            <person name="Intra B."/>
        </authorList>
    </citation>
    <scope>NUCLEOTIDE SEQUENCE [LARGE SCALE GENOMIC DNA]</scope>
    <source>
        <strain evidence="2 3">DSM 43553</strain>
    </source>
</reference>
<dbReference type="SUPFAM" id="SSF52833">
    <property type="entry name" value="Thioredoxin-like"/>
    <property type="match status" value="1"/>
</dbReference>
<dbReference type="SUPFAM" id="SSF48452">
    <property type="entry name" value="TPR-like"/>
    <property type="match status" value="1"/>
</dbReference>
<dbReference type="RefSeq" id="WP_271274704.1">
    <property type="nucleotide sequence ID" value="NZ_BAABFD010000019.1"/>
</dbReference>
<dbReference type="InterPro" id="IPR036249">
    <property type="entry name" value="Thioredoxin-like_sf"/>
</dbReference>
<protein>
    <submittedName>
        <fullName evidence="2">DsbA family protein</fullName>
    </submittedName>
</protein>
<sequence>MRIEIWADVVCGWAYIGKRRVERALEGLDVEVVWRPFRIDPMAPAQAVPHEEAMADPTVDAALRRCAPDLTPGENRVRVALVAAEEGFGWTWGPAWRADSRDAHRLIALALEHGGPALQDAVAERVMKAHFLDRLDISDRGTLHRLAADAGFAGGGALLDAGAGDELVRELLLKGKAMGVRTSPTIVAGSEALAGAQSAEVIREFVLAARPARRLPEEVERYRHAESLLDQRDPLGALALLRPLLDEHGDDRNVLMLAGRCYYLSAQLGRARAVLERLVAATPDDAYARHLLGRTLQRQGHAEEAGPHLRMAAVMAPEYA</sequence>
<dbReference type="Gene3D" id="1.25.40.10">
    <property type="entry name" value="Tetratricopeptide repeat domain"/>
    <property type="match status" value="1"/>
</dbReference>
<name>A0ABT4SQ54_9ACTN</name>
<proteinExistence type="predicted"/>
<feature type="domain" description="DSBA-like thioredoxin" evidence="1">
    <location>
        <begin position="3"/>
        <end position="204"/>
    </location>
</feature>
<evidence type="ECO:0000259" key="1">
    <source>
        <dbReference type="Pfam" id="PF01323"/>
    </source>
</evidence>
<organism evidence="2 3">
    <name type="scientific">Nonomuraea ferruginea</name>
    <dbReference type="NCBI Taxonomy" id="46174"/>
    <lineage>
        <taxon>Bacteria</taxon>
        <taxon>Bacillati</taxon>
        <taxon>Actinomycetota</taxon>
        <taxon>Actinomycetes</taxon>
        <taxon>Streptosporangiales</taxon>
        <taxon>Streptosporangiaceae</taxon>
        <taxon>Nonomuraea</taxon>
    </lineage>
</organism>
<dbReference type="PANTHER" id="PTHR13887">
    <property type="entry name" value="GLUTATHIONE S-TRANSFERASE KAPPA"/>
    <property type="match status" value="1"/>
</dbReference>
<dbReference type="Pfam" id="PF01323">
    <property type="entry name" value="DSBA"/>
    <property type="match status" value="1"/>
</dbReference>
<accession>A0ABT4SQ54</accession>
<dbReference type="InterPro" id="IPR001853">
    <property type="entry name" value="DSBA-like_thioredoxin_dom"/>
</dbReference>
<dbReference type="InterPro" id="IPR011990">
    <property type="entry name" value="TPR-like_helical_dom_sf"/>
</dbReference>
<evidence type="ECO:0000313" key="3">
    <source>
        <dbReference type="Proteomes" id="UP001212498"/>
    </source>
</evidence>
<dbReference type="Gene3D" id="3.40.30.10">
    <property type="entry name" value="Glutaredoxin"/>
    <property type="match status" value="1"/>
</dbReference>
<gene>
    <name evidence="2" type="ORF">OUY24_00430</name>
</gene>
<dbReference type="PANTHER" id="PTHR13887:SF41">
    <property type="entry name" value="THIOREDOXIN SUPERFAMILY PROTEIN"/>
    <property type="match status" value="1"/>
</dbReference>
<dbReference type="Pfam" id="PF14559">
    <property type="entry name" value="TPR_19"/>
    <property type="match status" value="1"/>
</dbReference>
<comment type="caution">
    <text evidence="2">The sequence shown here is derived from an EMBL/GenBank/DDBJ whole genome shotgun (WGS) entry which is preliminary data.</text>
</comment>
<keyword evidence="3" id="KW-1185">Reference proteome</keyword>
<evidence type="ECO:0000313" key="2">
    <source>
        <dbReference type="EMBL" id="MDA0639080.1"/>
    </source>
</evidence>
<dbReference type="Proteomes" id="UP001212498">
    <property type="component" value="Unassembled WGS sequence"/>
</dbReference>
<dbReference type="EMBL" id="JAPNUD010000001">
    <property type="protein sequence ID" value="MDA0639080.1"/>
    <property type="molecule type" value="Genomic_DNA"/>
</dbReference>